<dbReference type="PANTHER" id="PTHR30469:SF20">
    <property type="entry name" value="EFFLUX RND TRANSPORTER PERIPLASMIC ADAPTOR SUBUNIT"/>
    <property type="match status" value="1"/>
</dbReference>
<comment type="similarity">
    <text evidence="1">Belongs to the membrane fusion protein (MFP) (TC 8.A.1) family.</text>
</comment>
<proteinExistence type="inferred from homology"/>
<organism evidence="6 7">
    <name type="scientific">Marisediminitalea aggregata</name>
    <dbReference type="NCBI Taxonomy" id="634436"/>
    <lineage>
        <taxon>Bacteria</taxon>
        <taxon>Pseudomonadati</taxon>
        <taxon>Pseudomonadota</taxon>
        <taxon>Gammaproteobacteria</taxon>
        <taxon>Alteromonadales</taxon>
        <taxon>Alteromonadaceae</taxon>
        <taxon>Marisediminitalea</taxon>
    </lineage>
</organism>
<dbReference type="SUPFAM" id="SSF111369">
    <property type="entry name" value="HlyD-like secretion proteins"/>
    <property type="match status" value="1"/>
</dbReference>
<evidence type="ECO:0000259" key="5">
    <source>
        <dbReference type="Pfam" id="PF25917"/>
    </source>
</evidence>
<dbReference type="InterPro" id="IPR058624">
    <property type="entry name" value="MdtA-like_HH"/>
</dbReference>
<feature type="coiled-coil region" evidence="2">
    <location>
        <begin position="104"/>
        <end position="155"/>
    </location>
</feature>
<dbReference type="GO" id="GO:1990281">
    <property type="term" value="C:efflux pump complex"/>
    <property type="evidence" value="ECO:0007669"/>
    <property type="project" value="TreeGrafter"/>
</dbReference>
<dbReference type="PROSITE" id="PS51257">
    <property type="entry name" value="PROKAR_LIPOPROTEIN"/>
    <property type="match status" value="1"/>
</dbReference>
<dbReference type="NCBIfam" id="TIGR01730">
    <property type="entry name" value="RND_mfp"/>
    <property type="match status" value="1"/>
</dbReference>
<evidence type="ECO:0000256" key="1">
    <source>
        <dbReference type="ARBA" id="ARBA00009477"/>
    </source>
</evidence>
<name>A0A1M5QWV7_9ALTE</name>
<accession>A0A1M5QWV7</accession>
<dbReference type="GO" id="GO:0015562">
    <property type="term" value="F:efflux transmembrane transporter activity"/>
    <property type="evidence" value="ECO:0007669"/>
    <property type="project" value="TreeGrafter"/>
</dbReference>
<dbReference type="Gene3D" id="1.10.287.470">
    <property type="entry name" value="Helix hairpin bin"/>
    <property type="match status" value="1"/>
</dbReference>
<evidence type="ECO:0000256" key="3">
    <source>
        <dbReference type="SAM" id="SignalP"/>
    </source>
</evidence>
<keyword evidence="7" id="KW-1185">Reference proteome</keyword>
<dbReference type="Proteomes" id="UP000184520">
    <property type="component" value="Unassembled WGS sequence"/>
</dbReference>
<dbReference type="STRING" id="634436.SAMN05216361_3938"/>
<evidence type="ECO:0000259" key="4">
    <source>
        <dbReference type="Pfam" id="PF25876"/>
    </source>
</evidence>
<keyword evidence="3" id="KW-0732">Signal</keyword>
<dbReference type="EMBL" id="FQWD01000007">
    <property type="protein sequence ID" value="SHH18230.1"/>
    <property type="molecule type" value="Genomic_DNA"/>
</dbReference>
<dbReference type="Pfam" id="PF25917">
    <property type="entry name" value="BSH_RND"/>
    <property type="match status" value="1"/>
</dbReference>
<dbReference type="Gene3D" id="2.40.50.100">
    <property type="match status" value="1"/>
</dbReference>
<dbReference type="PANTHER" id="PTHR30469">
    <property type="entry name" value="MULTIDRUG RESISTANCE PROTEIN MDTA"/>
    <property type="match status" value="1"/>
</dbReference>
<feature type="domain" description="Multidrug resistance protein MdtA-like alpha-helical hairpin" evidence="4">
    <location>
        <begin position="99"/>
        <end position="159"/>
    </location>
</feature>
<reference evidence="7" key="1">
    <citation type="submission" date="2016-11" db="EMBL/GenBank/DDBJ databases">
        <authorList>
            <person name="Varghese N."/>
            <person name="Submissions S."/>
        </authorList>
    </citation>
    <scope>NUCLEOTIDE SEQUENCE [LARGE SCALE GENOMIC DNA]</scope>
    <source>
        <strain evidence="7">CGMCC 1.8995</strain>
    </source>
</reference>
<feature type="signal peptide" evidence="3">
    <location>
        <begin position="1"/>
        <end position="26"/>
    </location>
</feature>
<evidence type="ECO:0000313" key="7">
    <source>
        <dbReference type="Proteomes" id="UP000184520"/>
    </source>
</evidence>
<dbReference type="AlphaFoldDB" id="A0A1M5QWV7"/>
<evidence type="ECO:0000313" key="6">
    <source>
        <dbReference type="EMBL" id="SHH18230.1"/>
    </source>
</evidence>
<dbReference type="Gene3D" id="2.40.30.170">
    <property type="match status" value="1"/>
</dbReference>
<dbReference type="RefSeq" id="WP_162359884.1">
    <property type="nucleotide sequence ID" value="NZ_FQWD01000007.1"/>
</dbReference>
<evidence type="ECO:0000256" key="2">
    <source>
        <dbReference type="SAM" id="Coils"/>
    </source>
</evidence>
<dbReference type="InterPro" id="IPR058625">
    <property type="entry name" value="MdtA-like_BSH"/>
</dbReference>
<dbReference type="InterPro" id="IPR006143">
    <property type="entry name" value="RND_pump_MFP"/>
</dbReference>
<protein>
    <submittedName>
        <fullName evidence="6">RND family efflux transporter, MFP subunit</fullName>
    </submittedName>
</protein>
<gene>
    <name evidence="6" type="ORF">SAMN05216361_3938</name>
</gene>
<feature type="domain" description="Multidrug resistance protein MdtA-like barrel-sandwich hybrid" evidence="5">
    <location>
        <begin position="65"/>
        <end position="185"/>
    </location>
</feature>
<sequence>MIQKFHVQFSTLVLLISVLAGCGGQAEVSQSTGDQTKLVKAITLTLGDSGGYREFPAVVEASEDATLAFRVSGELSELLVTSGQLVETGQLLAKLDPTDYQIAVDQAQANYDLAKVQYDRAKTLVEKQLASKAGFDEANAQLQVAAAALKSAKTNLAYTELHAPFSGQVAQRFVENFESITAQQPVFSLQKNTVVDVAIQIPEDLLSNLDKEANYSPEVRFDTHPDEVFRATLKEYDADADPATNTYKVVFQLRRPDSFNVFPGMSATVRAQLDEVMKVKSGGWNVPSSAVFADAENAQQSYVFVIQDDMTLEKRAVTLGGITDQGFKVVSGLSTSEKIVAAGVHRLSAGDTVRIWQKERGL</sequence>
<dbReference type="Pfam" id="PF25876">
    <property type="entry name" value="HH_MFP_RND"/>
    <property type="match status" value="1"/>
</dbReference>
<keyword evidence="2" id="KW-0175">Coiled coil</keyword>
<feature type="chain" id="PRO_5012093098" evidence="3">
    <location>
        <begin position="27"/>
        <end position="362"/>
    </location>
</feature>
<dbReference type="Gene3D" id="2.40.420.20">
    <property type="match status" value="1"/>
</dbReference>